<dbReference type="Pfam" id="PF23562">
    <property type="entry name" value="AMP-binding_C_3"/>
    <property type="match status" value="1"/>
</dbReference>
<evidence type="ECO:0000313" key="5">
    <source>
        <dbReference type="EMBL" id="ODM08824.1"/>
    </source>
</evidence>
<comment type="catalytic activity">
    <reaction evidence="3">
        <text>a long-chain fatty acid + ATP + CoA = a long-chain fatty acyl-CoA + AMP + diphosphate</text>
        <dbReference type="Rhea" id="RHEA:15421"/>
        <dbReference type="ChEBI" id="CHEBI:30616"/>
        <dbReference type="ChEBI" id="CHEBI:33019"/>
        <dbReference type="ChEBI" id="CHEBI:57287"/>
        <dbReference type="ChEBI" id="CHEBI:57560"/>
        <dbReference type="ChEBI" id="CHEBI:83139"/>
        <dbReference type="ChEBI" id="CHEBI:456215"/>
        <dbReference type="EC" id="6.2.1.3"/>
    </reaction>
    <physiologicalReaction direction="left-to-right" evidence="3">
        <dbReference type="Rhea" id="RHEA:15422"/>
    </physiologicalReaction>
</comment>
<organism evidence="5 6">
    <name type="scientific">Eisenbergiella tayi</name>
    <dbReference type="NCBI Taxonomy" id="1432052"/>
    <lineage>
        <taxon>Bacteria</taxon>
        <taxon>Bacillati</taxon>
        <taxon>Bacillota</taxon>
        <taxon>Clostridia</taxon>
        <taxon>Lachnospirales</taxon>
        <taxon>Lachnospiraceae</taxon>
        <taxon>Eisenbergiella</taxon>
    </lineage>
</organism>
<dbReference type="InterPro" id="IPR020845">
    <property type="entry name" value="AMP-binding_CS"/>
</dbReference>
<dbReference type="Gene3D" id="3.30.300.30">
    <property type="match status" value="1"/>
</dbReference>
<dbReference type="AlphaFoldDB" id="A0A1E3AJC2"/>
<evidence type="ECO:0000256" key="1">
    <source>
        <dbReference type="ARBA" id="ARBA00022741"/>
    </source>
</evidence>
<feature type="domain" description="AMP-dependent synthetase/ligase" evidence="4">
    <location>
        <begin position="25"/>
        <end position="408"/>
    </location>
</feature>
<dbReference type="Gene3D" id="3.40.50.12780">
    <property type="entry name" value="N-terminal domain of ligase-like"/>
    <property type="match status" value="1"/>
</dbReference>
<evidence type="ECO:0000256" key="3">
    <source>
        <dbReference type="ARBA" id="ARBA00024484"/>
    </source>
</evidence>
<name>A0A1E3AJC2_9FIRM</name>
<accession>A0A1E3AJC2</accession>
<evidence type="ECO:0000256" key="2">
    <source>
        <dbReference type="ARBA" id="ARBA00022840"/>
    </source>
</evidence>
<dbReference type="InterPro" id="IPR000873">
    <property type="entry name" value="AMP-dep_synth/lig_dom"/>
</dbReference>
<proteinExistence type="predicted"/>
<dbReference type="GO" id="GO:0005524">
    <property type="term" value="F:ATP binding"/>
    <property type="evidence" value="ECO:0007669"/>
    <property type="project" value="UniProtKB-KW"/>
</dbReference>
<gene>
    <name evidence="5" type="ORF">BEI61_00453</name>
</gene>
<dbReference type="PANTHER" id="PTHR43272:SF33">
    <property type="entry name" value="AMP-BINDING DOMAIN-CONTAINING PROTEIN-RELATED"/>
    <property type="match status" value="1"/>
</dbReference>
<dbReference type="Pfam" id="PF00501">
    <property type="entry name" value="AMP-binding"/>
    <property type="match status" value="1"/>
</dbReference>
<dbReference type="InterPro" id="IPR045851">
    <property type="entry name" value="AMP-bd_C_sf"/>
</dbReference>
<protein>
    <submittedName>
        <fullName evidence="5">Long-chain-fatty-acid--CoA ligase FadD15</fullName>
        <ecNumber evidence="5">6.2.1.3</ecNumber>
    </submittedName>
</protein>
<dbReference type="PANTHER" id="PTHR43272">
    <property type="entry name" value="LONG-CHAIN-FATTY-ACID--COA LIGASE"/>
    <property type="match status" value="1"/>
</dbReference>
<dbReference type="PROSITE" id="PS00455">
    <property type="entry name" value="AMP_BINDING"/>
    <property type="match status" value="1"/>
</dbReference>
<dbReference type="Proteomes" id="UP000094067">
    <property type="component" value="Unassembled WGS sequence"/>
</dbReference>
<reference evidence="5 6" key="1">
    <citation type="submission" date="2016-07" db="EMBL/GenBank/DDBJ databases">
        <title>Characterization of isolates of Eisenbergiella tayi derived from blood cultures, using whole genome sequencing.</title>
        <authorList>
            <person name="Burdz T."/>
            <person name="Wiebe D."/>
            <person name="Huynh C."/>
            <person name="Bernard K."/>
        </authorList>
    </citation>
    <scope>NUCLEOTIDE SEQUENCE [LARGE SCALE GENOMIC DNA]</scope>
    <source>
        <strain evidence="5 6">NML 110608</strain>
    </source>
</reference>
<evidence type="ECO:0000313" key="6">
    <source>
        <dbReference type="Proteomes" id="UP000094067"/>
    </source>
</evidence>
<dbReference type="GO" id="GO:0016020">
    <property type="term" value="C:membrane"/>
    <property type="evidence" value="ECO:0007669"/>
    <property type="project" value="TreeGrafter"/>
</dbReference>
<dbReference type="EC" id="6.2.1.3" evidence="5"/>
<dbReference type="RefSeq" id="WP_069151100.1">
    <property type="nucleotide sequence ID" value="NZ_MCGH01000001.1"/>
</dbReference>
<comment type="caution">
    <text evidence="5">The sequence shown here is derived from an EMBL/GenBank/DDBJ whole genome shotgun (WGS) entry which is preliminary data.</text>
</comment>
<evidence type="ECO:0000259" key="4">
    <source>
        <dbReference type="Pfam" id="PF00501"/>
    </source>
</evidence>
<dbReference type="EMBL" id="MCGH01000001">
    <property type="protein sequence ID" value="ODM08824.1"/>
    <property type="molecule type" value="Genomic_DNA"/>
</dbReference>
<keyword evidence="1" id="KW-0547">Nucleotide-binding</keyword>
<sequence>MKNFPRNDVTYYDTFDAFMEGIEKAFGDKTAVSWFLRNRTEESRSFRELAGEVGQLRGAICGRGLAGKNIAIVGENSYAWIVTYLAVASCGGTAVCIDAEQSNESIWQMMQMAEVEAVFASDVCLPICEEVPEGKERIQMFVLLGDAKEDGVLTFSRLCEEGENYLAQNGPAVYPPIEARQTAAIAFTSGTTSISKPVMLSNQAILYNASDSSVYVSAGERVFTSLPFYHTYGMTCAVLATLVRGAALIINGDLKTVMRDLHLSRAESMLTVPLMIEAIHNQLWLNAEREGQEEGLRRLLRLQRVLRKMGIKTRIKVLEDVRQKCVGTLRTIICGGAHLNKEIAEEFLMLGILVLQGYGITECSPLVSVNSNYSYDMDSVGHVLPHCEVKIENEEILVRGKNVMNGYYKSPELTAEVMQGEWFKTGDLGYLGRDGFLYITGRKKNLIVFKNGKKISPEKLEEKIGMIPLVKDVLVYGAVSGASADDVKLAASIYPDPERAKGLSSYEILEQLQEEINKINSHLPFYQQVQMVNIREQEFSKTASKKIKRHMV</sequence>
<dbReference type="SUPFAM" id="SSF56801">
    <property type="entry name" value="Acetyl-CoA synthetase-like"/>
    <property type="match status" value="1"/>
</dbReference>
<keyword evidence="5" id="KW-0436">Ligase</keyword>
<dbReference type="PATRIC" id="fig|1432052.4.peg.510"/>
<dbReference type="GO" id="GO:0004467">
    <property type="term" value="F:long-chain fatty acid-CoA ligase activity"/>
    <property type="evidence" value="ECO:0007669"/>
    <property type="project" value="UniProtKB-EC"/>
</dbReference>
<keyword evidence="2" id="KW-0067">ATP-binding</keyword>
<dbReference type="InterPro" id="IPR042099">
    <property type="entry name" value="ANL_N_sf"/>
</dbReference>